<organism evidence="2 3">
    <name type="scientific">Pseudonocardia bannensis</name>
    <dbReference type="NCBI Taxonomy" id="630973"/>
    <lineage>
        <taxon>Bacteria</taxon>
        <taxon>Bacillati</taxon>
        <taxon>Actinomycetota</taxon>
        <taxon>Actinomycetes</taxon>
        <taxon>Pseudonocardiales</taxon>
        <taxon>Pseudonocardiaceae</taxon>
        <taxon>Pseudonocardia</taxon>
    </lineage>
</organism>
<dbReference type="AlphaFoldDB" id="A0A848DME6"/>
<feature type="domain" description="MEDS" evidence="1">
    <location>
        <begin position="12"/>
        <end position="56"/>
    </location>
</feature>
<evidence type="ECO:0000313" key="3">
    <source>
        <dbReference type="Proteomes" id="UP000586918"/>
    </source>
</evidence>
<dbReference type="Pfam" id="PF14417">
    <property type="entry name" value="MEDS"/>
    <property type="match status" value="1"/>
</dbReference>
<sequence>MSWIRPPTRPAFPADLLSYEARVTGWLRAYPLIGVCMYDVDVFDGRVVIPVVKGHPKVWLDGQLIDNPYHLRPEQYEAASSVAHELLREVD</sequence>
<proteinExistence type="predicted"/>
<evidence type="ECO:0000259" key="1">
    <source>
        <dbReference type="Pfam" id="PF14417"/>
    </source>
</evidence>
<comment type="caution">
    <text evidence="2">The sequence shown here is derived from an EMBL/GenBank/DDBJ whole genome shotgun (WGS) entry which is preliminary data.</text>
</comment>
<evidence type="ECO:0000313" key="2">
    <source>
        <dbReference type="EMBL" id="NMH93699.1"/>
    </source>
</evidence>
<gene>
    <name evidence="2" type="ORF">HF519_19385</name>
</gene>
<reference evidence="2 3" key="1">
    <citation type="submission" date="2020-04" db="EMBL/GenBank/DDBJ databases">
        <authorList>
            <person name="Klaysubun C."/>
            <person name="Duangmal K."/>
            <person name="Lipun K."/>
        </authorList>
    </citation>
    <scope>NUCLEOTIDE SEQUENCE [LARGE SCALE GENOMIC DNA]</scope>
    <source>
        <strain evidence="2 3">DSM 45300</strain>
    </source>
</reference>
<name>A0A848DME6_9PSEU</name>
<accession>A0A848DME6</accession>
<protein>
    <recommendedName>
        <fullName evidence="1">MEDS domain-containing protein</fullName>
    </recommendedName>
</protein>
<dbReference type="Proteomes" id="UP000586918">
    <property type="component" value="Unassembled WGS sequence"/>
</dbReference>
<dbReference type="EMBL" id="JAAXKZ010000078">
    <property type="protein sequence ID" value="NMH93699.1"/>
    <property type="molecule type" value="Genomic_DNA"/>
</dbReference>
<keyword evidence="3" id="KW-1185">Reference proteome</keyword>
<dbReference type="InterPro" id="IPR025847">
    <property type="entry name" value="MEDS_domain"/>
</dbReference>